<evidence type="ECO:0000313" key="2">
    <source>
        <dbReference type="Proteomes" id="UP000192247"/>
    </source>
</evidence>
<dbReference type="OrthoDB" id="10467645at2759"/>
<accession>A0A1V9Y266</accession>
<reference evidence="1 2" key="1">
    <citation type="journal article" date="2017" name="Gigascience">
        <title>Draft genome of the honey bee ectoparasitic mite, Tropilaelaps mercedesae, is shaped by the parasitic life history.</title>
        <authorList>
            <person name="Dong X."/>
            <person name="Armstrong S.D."/>
            <person name="Xia D."/>
            <person name="Makepeace B.L."/>
            <person name="Darby A.C."/>
            <person name="Kadowaki T."/>
        </authorList>
    </citation>
    <scope>NUCLEOTIDE SEQUENCE [LARGE SCALE GENOMIC DNA]</scope>
    <source>
        <strain evidence="1">Wuxi-XJTLU</strain>
    </source>
</reference>
<dbReference type="InParanoid" id="A0A1V9Y266"/>
<proteinExistence type="predicted"/>
<protein>
    <submittedName>
        <fullName evidence="1">Uncharacterized protein</fullName>
    </submittedName>
</protein>
<comment type="caution">
    <text evidence="1">The sequence shown here is derived from an EMBL/GenBank/DDBJ whole genome shotgun (WGS) entry which is preliminary data.</text>
</comment>
<name>A0A1V9Y266_9ACAR</name>
<dbReference type="AlphaFoldDB" id="A0A1V9Y266"/>
<dbReference type="Proteomes" id="UP000192247">
    <property type="component" value="Unassembled WGS sequence"/>
</dbReference>
<evidence type="ECO:0000313" key="1">
    <source>
        <dbReference type="EMBL" id="OQR79834.1"/>
    </source>
</evidence>
<sequence length="242" mass="26557">MEERWVPNLNGYSSGYNSQDISPARMGLILPAHSSALGPATTSGGGEQLFLYGLPSGLSMHAIQDAILTVLRTSGKPIIDHLGSLDISCALGTCLLNFDRPAWAAAALHFLSSADGLKVLKSILGGIELDITYNSPENRYYNDYGDQKVCEGVLKPVPTDANEWDIFKRLMFEPACNIVPTRVRIEKNKARVSFMRREHLIFAVFRLSRDPVLIDGVEAQLHWIESVAQINDGSTGKADELL</sequence>
<organism evidence="1 2">
    <name type="scientific">Tropilaelaps mercedesae</name>
    <dbReference type="NCBI Taxonomy" id="418985"/>
    <lineage>
        <taxon>Eukaryota</taxon>
        <taxon>Metazoa</taxon>
        <taxon>Ecdysozoa</taxon>
        <taxon>Arthropoda</taxon>
        <taxon>Chelicerata</taxon>
        <taxon>Arachnida</taxon>
        <taxon>Acari</taxon>
        <taxon>Parasitiformes</taxon>
        <taxon>Mesostigmata</taxon>
        <taxon>Gamasina</taxon>
        <taxon>Dermanyssoidea</taxon>
        <taxon>Laelapidae</taxon>
        <taxon>Tropilaelaps</taxon>
    </lineage>
</organism>
<gene>
    <name evidence="1" type="ORF">BIW11_05457</name>
</gene>
<keyword evidence="2" id="KW-1185">Reference proteome</keyword>
<dbReference type="EMBL" id="MNPL01000634">
    <property type="protein sequence ID" value="OQR79834.1"/>
    <property type="molecule type" value="Genomic_DNA"/>
</dbReference>